<keyword evidence="2" id="KW-0378">Hydrolase</keyword>
<accession>A0A1M7YLC0</accession>
<dbReference type="PANTHER" id="PTHR30153:SF2">
    <property type="entry name" value="REPLICATIVE DNA HELICASE"/>
    <property type="match status" value="1"/>
</dbReference>
<dbReference type="Proteomes" id="UP000184612">
    <property type="component" value="Unassembled WGS sequence"/>
</dbReference>
<keyword evidence="2" id="KW-0347">Helicase</keyword>
<feature type="domain" description="SF4 helicase" evidence="1">
    <location>
        <begin position="39"/>
        <end position="329"/>
    </location>
</feature>
<keyword evidence="2" id="KW-0547">Nucleotide-binding</keyword>
<dbReference type="EMBL" id="FRFD01000013">
    <property type="protein sequence ID" value="SHO53404.1"/>
    <property type="molecule type" value="Genomic_DNA"/>
</dbReference>
<evidence type="ECO:0000313" key="2">
    <source>
        <dbReference type="EMBL" id="SHO53404.1"/>
    </source>
</evidence>
<dbReference type="GO" id="GO:0005524">
    <property type="term" value="F:ATP binding"/>
    <property type="evidence" value="ECO:0007669"/>
    <property type="project" value="InterPro"/>
</dbReference>
<sequence>MIMQQTKDSDNQMTARFKETSANQKMSVIASQFIIKNNASLYKKKYPTGFVKLDNTLNGGLTAGLHCIGAISSLGKSTFAMQIANHVAQTGNPVIIFSLEMEVVDLTAKAVSRQTFIDTPKDPHLAKSSDMLRSESIASKFSDQEWNVISSAAEKIAETGENITLVGCGAEPYSVEKIYRYVETYIDVYDKHPFIVVDYLQILDPPEKLKSASDKQIADYNLKRLKVLSDYNNLPIIIISSFNRENYDAEVSFRSFKDSGNIEYSCDTVIGLQLKGTGASGFNVDEAKQKYPRDVELKILKQRYGQVGQKIEYKFYTIYNFFDECINGVIRRDYDNNEDDGTLCY</sequence>
<dbReference type="OrthoDB" id="2206610at2"/>
<dbReference type="InterPro" id="IPR027417">
    <property type="entry name" value="P-loop_NTPase"/>
</dbReference>
<dbReference type="GO" id="GO:0005829">
    <property type="term" value="C:cytosol"/>
    <property type="evidence" value="ECO:0007669"/>
    <property type="project" value="TreeGrafter"/>
</dbReference>
<keyword evidence="3" id="KW-1185">Reference proteome</keyword>
<evidence type="ECO:0000259" key="1">
    <source>
        <dbReference type="PROSITE" id="PS51199"/>
    </source>
</evidence>
<dbReference type="PROSITE" id="PS51199">
    <property type="entry name" value="SF4_HELICASE"/>
    <property type="match status" value="1"/>
</dbReference>
<dbReference type="RefSeq" id="WP_073590737.1">
    <property type="nucleotide sequence ID" value="NZ_FRFD01000013.1"/>
</dbReference>
<dbReference type="GO" id="GO:0006260">
    <property type="term" value="P:DNA replication"/>
    <property type="evidence" value="ECO:0007669"/>
    <property type="project" value="InterPro"/>
</dbReference>
<protein>
    <submittedName>
        <fullName evidence="2">DnaB-like helicase C terminal domain-containing protein</fullName>
    </submittedName>
</protein>
<organism evidence="2 3">
    <name type="scientific">Anaerocolumna xylanovorans DSM 12503</name>
    <dbReference type="NCBI Taxonomy" id="1121345"/>
    <lineage>
        <taxon>Bacteria</taxon>
        <taxon>Bacillati</taxon>
        <taxon>Bacillota</taxon>
        <taxon>Clostridia</taxon>
        <taxon>Lachnospirales</taxon>
        <taxon>Lachnospiraceae</taxon>
        <taxon>Anaerocolumna</taxon>
    </lineage>
</organism>
<dbReference type="AlphaFoldDB" id="A0A1M7YLC0"/>
<reference evidence="2 3" key="1">
    <citation type="submission" date="2016-12" db="EMBL/GenBank/DDBJ databases">
        <authorList>
            <person name="Song W.-J."/>
            <person name="Kurnit D.M."/>
        </authorList>
    </citation>
    <scope>NUCLEOTIDE SEQUENCE [LARGE SCALE GENOMIC DNA]</scope>
    <source>
        <strain evidence="2 3">DSM 12503</strain>
    </source>
</reference>
<evidence type="ECO:0000313" key="3">
    <source>
        <dbReference type="Proteomes" id="UP000184612"/>
    </source>
</evidence>
<proteinExistence type="predicted"/>
<keyword evidence="2" id="KW-0067">ATP-binding</keyword>
<dbReference type="GO" id="GO:0003678">
    <property type="term" value="F:DNA helicase activity"/>
    <property type="evidence" value="ECO:0007669"/>
    <property type="project" value="InterPro"/>
</dbReference>
<dbReference type="InterPro" id="IPR007694">
    <property type="entry name" value="DNA_helicase_DnaB-like_C"/>
</dbReference>
<dbReference type="SUPFAM" id="SSF52540">
    <property type="entry name" value="P-loop containing nucleoside triphosphate hydrolases"/>
    <property type="match status" value="1"/>
</dbReference>
<dbReference type="PANTHER" id="PTHR30153">
    <property type="entry name" value="REPLICATIVE DNA HELICASE DNAB"/>
    <property type="match status" value="1"/>
</dbReference>
<name>A0A1M7YLC0_9FIRM</name>
<gene>
    <name evidence="2" type="ORF">SAMN02745217_04108</name>
</gene>
<dbReference type="Gene3D" id="3.40.50.300">
    <property type="entry name" value="P-loop containing nucleotide triphosphate hydrolases"/>
    <property type="match status" value="1"/>
</dbReference>
<dbReference type="Pfam" id="PF03796">
    <property type="entry name" value="DnaB_C"/>
    <property type="match status" value="1"/>
</dbReference>
<dbReference type="STRING" id="1121345.SAMN02745217_04108"/>